<organism evidence="1 2">
    <name type="scientific">Bauhinia variegata</name>
    <name type="common">Purple orchid tree</name>
    <name type="synonym">Phanera variegata</name>
    <dbReference type="NCBI Taxonomy" id="167791"/>
    <lineage>
        <taxon>Eukaryota</taxon>
        <taxon>Viridiplantae</taxon>
        <taxon>Streptophyta</taxon>
        <taxon>Embryophyta</taxon>
        <taxon>Tracheophyta</taxon>
        <taxon>Spermatophyta</taxon>
        <taxon>Magnoliopsida</taxon>
        <taxon>eudicotyledons</taxon>
        <taxon>Gunneridae</taxon>
        <taxon>Pentapetalae</taxon>
        <taxon>rosids</taxon>
        <taxon>fabids</taxon>
        <taxon>Fabales</taxon>
        <taxon>Fabaceae</taxon>
        <taxon>Cercidoideae</taxon>
        <taxon>Cercideae</taxon>
        <taxon>Bauhiniinae</taxon>
        <taxon>Bauhinia</taxon>
    </lineage>
</organism>
<reference evidence="1 2" key="1">
    <citation type="journal article" date="2022" name="DNA Res.">
        <title>Chromosomal-level genome assembly of the orchid tree Bauhinia variegata (Leguminosae; Cercidoideae) supports the allotetraploid origin hypothesis of Bauhinia.</title>
        <authorList>
            <person name="Zhong Y."/>
            <person name="Chen Y."/>
            <person name="Zheng D."/>
            <person name="Pang J."/>
            <person name="Liu Y."/>
            <person name="Luo S."/>
            <person name="Meng S."/>
            <person name="Qian L."/>
            <person name="Wei D."/>
            <person name="Dai S."/>
            <person name="Zhou R."/>
        </authorList>
    </citation>
    <scope>NUCLEOTIDE SEQUENCE [LARGE SCALE GENOMIC DNA]</scope>
    <source>
        <strain evidence="1">BV-YZ2020</strain>
    </source>
</reference>
<proteinExistence type="predicted"/>
<dbReference type="EMBL" id="CM039430">
    <property type="protein sequence ID" value="KAI4344017.1"/>
    <property type="molecule type" value="Genomic_DNA"/>
</dbReference>
<gene>
    <name evidence="1" type="ORF">L6164_011294</name>
</gene>
<protein>
    <submittedName>
        <fullName evidence="1">Uncharacterized protein</fullName>
    </submittedName>
</protein>
<accession>A0ACB9P675</accession>
<name>A0ACB9P675_BAUVA</name>
<evidence type="ECO:0000313" key="1">
    <source>
        <dbReference type="EMBL" id="KAI4344017.1"/>
    </source>
</evidence>
<sequence length="78" mass="8994">MQLHGLALKLGLTQELMMNNSLVDMYSKCGCLPEAQVLFDMIDNKNVVSWNSMMGDSLKKEMLVEHLISCERCKWRRS</sequence>
<comment type="caution">
    <text evidence="1">The sequence shown here is derived from an EMBL/GenBank/DDBJ whole genome shotgun (WGS) entry which is preliminary data.</text>
</comment>
<dbReference type="Proteomes" id="UP000828941">
    <property type="component" value="Chromosome 5"/>
</dbReference>
<keyword evidence="2" id="KW-1185">Reference proteome</keyword>
<evidence type="ECO:0000313" key="2">
    <source>
        <dbReference type="Proteomes" id="UP000828941"/>
    </source>
</evidence>